<organism evidence="2 3">
    <name type="scientific">Puccinia striiformis</name>
    <dbReference type="NCBI Taxonomy" id="27350"/>
    <lineage>
        <taxon>Eukaryota</taxon>
        <taxon>Fungi</taxon>
        <taxon>Dikarya</taxon>
        <taxon>Basidiomycota</taxon>
        <taxon>Pucciniomycotina</taxon>
        <taxon>Pucciniomycetes</taxon>
        <taxon>Pucciniales</taxon>
        <taxon>Pucciniaceae</taxon>
        <taxon>Puccinia</taxon>
    </lineage>
</organism>
<accession>A0A2S4UX85</accession>
<name>A0A2S4UX85_9BASI</name>
<gene>
    <name evidence="2" type="ORF">PSHT_12335</name>
</gene>
<dbReference type="EMBL" id="PKSM01000224">
    <property type="protein sequence ID" value="POW01850.1"/>
    <property type="molecule type" value="Genomic_DNA"/>
</dbReference>
<reference evidence="2 3" key="1">
    <citation type="submission" date="2017-12" db="EMBL/GenBank/DDBJ databases">
        <title>Gene loss provides genomic basis for host adaptation in cereal stripe rust fungi.</title>
        <authorList>
            <person name="Xia C."/>
        </authorList>
    </citation>
    <scope>NUCLEOTIDE SEQUENCE [LARGE SCALE GENOMIC DNA]</scope>
    <source>
        <strain evidence="2 3">93TX-2</strain>
    </source>
</reference>
<protein>
    <submittedName>
        <fullName evidence="2">Uncharacterized protein</fullName>
    </submittedName>
</protein>
<comment type="caution">
    <text evidence="2">The sequence shown here is derived from an EMBL/GenBank/DDBJ whole genome shotgun (WGS) entry which is preliminary data.</text>
</comment>
<proteinExistence type="predicted"/>
<dbReference type="AlphaFoldDB" id="A0A2S4UX85"/>
<reference evidence="3" key="2">
    <citation type="journal article" date="2018" name="BMC Genomics">
        <title>Genomic insights into host adaptation between the wheat stripe rust pathogen (Puccinia striiformis f. sp. tritici) and the barley stripe rust pathogen (Puccinia striiformis f. sp. hordei).</title>
        <authorList>
            <person name="Xia C."/>
            <person name="Wang M."/>
            <person name="Yin C."/>
            <person name="Cornejo O.E."/>
            <person name="Hulbert S.H."/>
            <person name="Chen X."/>
        </authorList>
    </citation>
    <scope>NUCLEOTIDE SEQUENCE [LARGE SCALE GENOMIC DNA]</scope>
    <source>
        <strain evidence="3">93TX-2</strain>
    </source>
</reference>
<sequence length="191" mass="20886">MLGISLGFMMDNSTFEFSDRPESSPKVALGMSNLPRCLCAGAAKGFGVDALREALPSTSPRQHPVTRGQNKRYKTSLASTLIPASSLLSYQFYRAFGPQSAENMVRIGARGMSYTSKIWHIATIALLLSLQVVAPMTISGGDVVQSRRALTQETHETSLERRRPSPKKKRNGCPKGQKKVKGKCKNKKKAT</sequence>
<evidence type="ECO:0000313" key="3">
    <source>
        <dbReference type="Proteomes" id="UP000238274"/>
    </source>
</evidence>
<keyword evidence="3" id="KW-1185">Reference proteome</keyword>
<feature type="region of interest" description="Disordered" evidence="1">
    <location>
        <begin position="149"/>
        <end position="191"/>
    </location>
</feature>
<dbReference type="VEuPathDB" id="FungiDB:PSHT_12335"/>
<feature type="non-terminal residue" evidence="2">
    <location>
        <position position="191"/>
    </location>
</feature>
<dbReference type="VEuPathDB" id="FungiDB:PSTT_04438"/>
<evidence type="ECO:0000313" key="2">
    <source>
        <dbReference type="EMBL" id="POW01850.1"/>
    </source>
</evidence>
<evidence type="ECO:0000256" key="1">
    <source>
        <dbReference type="SAM" id="MobiDB-lite"/>
    </source>
</evidence>
<feature type="compositionally biased region" description="Basic residues" evidence="1">
    <location>
        <begin position="164"/>
        <end position="191"/>
    </location>
</feature>
<dbReference type="Proteomes" id="UP000238274">
    <property type="component" value="Unassembled WGS sequence"/>
</dbReference>
<feature type="compositionally biased region" description="Basic and acidic residues" evidence="1">
    <location>
        <begin position="153"/>
        <end position="163"/>
    </location>
</feature>
<reference evidence="3" key="3">
    <citation type="journal article" date="2018" name="Mol. Plant Microbe Interact.">
        <title>Genome sequence resources for the wheat stripe rust pathogen (Puccinia striiformis f. sp. tritici) and the barley stripe rust pathogen (Puccinia striiformis f. sp. hordei).</title>
        <authorList>
            <person name="Xia C."/>
            <person name="Wang M."/>
            <person name="Yin C."/>
            <person name="Cornejo O.E."/>
            <person name="Hulbert S.H."/>
            <person name="Chen X."/>
        </authorList>
    </citation>
    <scope>NUCLEOTIDE SEQUENCE [LARGE SCALE GENOMIC DNA]</scope>
    <source>
        <strain evidence="3">93TX-2</strain>
    </source>
</reference>